<evidence type="ECO:0000313" key="1">
    <source>
        <dbReference type="EMBL" id="MDR6969577.1"/>
    </source>
</evidence>
<evidence type="ECO:0000313" key="2">
    <source>
        <dbReference type="Proteomes" id="UP001255185"/>
    </source>
</evidence>
<keyword evidence="2" id="KW-1185">Reference proteome</keyword>
<dbReference type="RefSeq" id="WP_310028788.1">
    <property type="nucleotide sequence ID" value="NZ_JAVDVI010000023.1"/>
</dbReference>
<dbReference type="EMBL" id="JAVDVI010000023">
    <property type="protein sequence ID" value="MDR6969577.1"/>
    <property type="molecule type" value="Genomic_DNA"/>
</dbReference>
<dbReference type="Proteomes" id="UP001255185">
    <property type="component" value="Unassembled WGS sequence"/>
</dbReference>
<name>A0ABU1TUL8_9FLAO</name>
<accession>A0ABU1TUL8</accession>
<proteinExistence type="predicted"/>
<comment type="caution">
    <text evidence="1">The sequence shown here is derived from an EMBL/GenBank/DDBJ whole genome shotgun (WGS) entry which is preliminary data.</text>
</comment>
<reference evidence="1 2" key="1">
    <citation type="submission" date="2023-07" db="EMBL/GenBank/DDBJ databases">
        <title>Sorghum-associated microbial communities from plants grown in Nebraska, USA.</title>
        <authorList>
            <person name="Schachtman D."/>
        </authorList>
    </citation>
    <scope>NUCLEOTIDE SEQUENCE [LARGE SCALE GENOMIC DNA]</scope>
    <source>
        <strain evidence="1 2">3773</strain>
    </source>
</reference>
<gene>
    <name evidence="1" type="ORF">J2X31_003610</name>
</gene>
<sequence>MSLDKLALTLENFREATLTCERYVYGKIERRTNPISLTEIPEIKLSPELDFLYSNYDFDLTVGNNIALTRFDQLVKRQHGFSTFSTDGGNTQIPDPKWTSGWAVIADINDDPIVANTNISGTPILAAIEAVDYLEIAPSLSIFFQILTELLKSSQLHRENEPDDEEELITYNENVVQPYFLKQVSAILNEEQLENIETFLFS</sequence>
<protein>
    <submittedName>
        <fullName evidence="1">Uncharacterized protein</fullName>
    </submittedName>
</protein>
<organism evidence="1 2">
    <name type="scientific">Flavobacterium arsenatis</name>
    <dbReference type="NCBI Taxonomy" id="1484332"/>
    <lineage>
        <taxon>Bacteria</taxon>
        <taxon>Pseudomonadati</taxon>
        <taxon>Bacteroidota</taxon>
        <taxon>Flavobacteriia</taxon>
        <taxon>Flavobacteriales</taxon>
        <taxon>Flavobacteriaceae</taxon>
        <taxon>Flavobacterium</taxon>
    </lineage>
</organism>